<dbReference type="NCBIfam" id="TIGR03827">
    <property type="entry name" value="GNAT_ablB"/>
    <property type="match status" value="1"/>
</dbReference>
<dbReference type="InterPro" id="IPR016181">
    <property type="entry name" value="Acyl_CoA_acyltransferase"/>
</dbReference>
<name>A0A431W6H4_9BACI</name>
<dbReference type="InterPro" id="IPR000182">
    <property type="entry name" value="GNAT_dom"/>
</dbReference>
<dbReference type="CDD" id="cd04301">
    <property type="entry name" value="NAT_SF"/>
    <property type="match status" value="1"/>
</dbReference>
<dbReference type="Proteomes" id="UP000271374">
    <property type="component" value="Unassembled WGS sequence"/>
</dbReference>
<proteinExistence type="predicted"/>
<feature type="domain" description="N-acetyltransferase" evidence="1">
    <location>
        <begin position="126"/>
        <end position="277"/>
    </location>
</feature>
<dbReference type="EMBL" id="RXNT01000009">
    <property type="protein sequence ID" value="RTR31092.1"/>
    <property type="molecule type" value="Genomic_DNA"/>
</dbReference>
<comment type="caution">
    <text evidence="2">The sequence shown here is derived from an EMBL/GenBank/DDBJ whole genome shotgun (WGS) entry which is preliminary data.</text>
</comment>
<organism evidence="2 3">
    <name type="scientific">Bacillus yapensis</name>
    <dbReference type="NCBI Taxonomy" id="2492960"/>
    <lineage>
        <taxon>Bacteria</taxon>
        <taxon>Bacillati</taxon>
        <taxon>Bacillota</taxon>
        <taxon>Bacilli</taxon>
        <taxon>Bacillales</taxon>
        <taxon>Bacillaceae</taxon>
        <taxon>Bacillus</taxon>
    </lineage>
</organism>
<dbReference type="RefSeq" id="WP_126408981.1">
    <property type="nucleotide sequence ID" value="NZ_RXNT01000009.1"/>
</dbReference>
<dbReference type="InterPro" id="IPR022525">
    <property type="entry name" value="GNAT_AblB"/>
</dbReference>
<evidence type="ECO:0000313" key="3">
    <source>
        <dbReference type="Proteomes" id="UP000271374"/>
    </source>
</evidence>
<dbReference type="Gene3D" id="3.40.630.30">
    <property type="match status" value="1"/>
</dbReference>
<dbReference type="PROSITE" id="PS51186">
    <property type="entry name" value="GNAT"/>
    <property type="match status" value="1"/>
</dbReference>
<evidence type="ECO:0000313" key="2">
    <source>
        <dbReference type="EMBL" id="RTR31092.1"/>
    </source>
</evidence>
<sequence>MKSFIDEKNYFIEMYKDPFNKRIRIDDLRGNLHEAINKVEELAVASQVEKLIIKGRREQYATLLEKGYQCEAMIDHYFLGSDGYFFCKYFQTERRNSKYILKENEIVKTVQALPQNNETISPPKEYKLMLVSEEEAMLLAHLYKQVFEIYPTPLHDPEYIKKTMEDGTIYYAFACGDEIVSAASAEINFAYKNAELTDCATLPEHRKFGLMKILLEKLEKQLKIKGIFCSYSIARSLSFGMNAALHQLGYRYRGRLINNCYIFDKIEDMNVWVKNLAE</sequence>
<dbReference type="SUPFAM" id="SSF55729">
    <property type="entry name" value="Acyl-CoA N-acyltransferases (Nat)"/>
    <property type="match status" value="1"/>
</dbReference>
<protein>
    <submittedName>
        <fullName evidence="2">Putative beta-lysine N-acetyltransferase</fullName>
    </submittedName>
</protein>
<evidence type="ECO:0000259" key="1">
    <source>
        <dbReference type="PROSITE" id="PS51186"/>
    </source>
</evidence>
<keyword evidence="3" id="KW-1185">Reference proteome</keyword>
<dbReference type="OrthoDB" id="9790652at2"/>
<dbReference type="GO" id="GO:0008080">
    <property type="term" value="F:N-acetyltransferase activity"/>
    <property type="evidence" value="ECO:0007669"/>
    <property type="project" value="InterPro"/>
</dbReference>
<keyword evidence="2" id="KW-0808">Transferase</keyword>
<gene>
    <name evidence="2" type="primary">ablB</name>
    <name evidence="2" type="ORF">EKG37_12420</name>
</gene>
<dbReference type="AlphaFoldDB" id="A0A431W6H4"/>
<reference evidence="2 3" key="1">
    <citation type="submission" date="2018-12" db="EMBL/GenBank/DDBJ databases">
        <title>Bacillus yapensis draft genome sequence.</title>
        <authorList>
            <person name="Yu L."/>
            <person name="Xu X."/>
            <person name="Tang X."/>
        </authorList>
    </citation>
    <scope>NUCLEOTIDE SEQUENCE [LARGE SCALE GENOMIC DNA]</scope>
    <source>
        <strain evidence="2 3">XXST-01</strain>
    </source>
</reference>
<accession>A0A431W6H4</accession>
<dbReference type="Pfam" id="PF00583">
    <property type="entry name" value="Acetyltransf_1"/>
    <property type="match status" value="1"/>
</dbReference>